<reference evidence="7" key="1">
    <citation type="submission" date="2016-10" db="EMBL/GenBank/DDBJ databases">
        <authorList>
            <person name="Varghese N."/>
            <person name="Submissions S."/>
        </authorList>
    </citation>
    <scope>NUCLEOTIDE SEQUENCE [LARGE SCALE GENOMIC DNA]</scope>
    <source>
        <strain evidence="7">ES.061</strain>
    </source>
</reference>
<keyword evidence="5" id="KW-0460">Magnesium</keyword>
<feature type="binding site" evidence="5">
    <location>
        <position position="120"/>
    </location>
    <ligand>
        <name>substrate</name>
    </ligand>
</feature>
<name>A0A1H4KFR5_9HYPH</name>
<dbReference type="InterPro" id="IPR005493">
    <property type="entry name" value="RraA/RraA-like"/>
</dbReference>
<dbReference type="RefSeq" id="WP_090328825.1">
    <property type="nucleotide sequence ID" value="NZ_FNSL01000001.1"/>
</dbReference>
<keyword evidence="7" id="KW-1185">Reference proteome</keyword>
<feature type="binding site" evidence="5">
    <location>
        <begin position="98"/>
        <end position="101"/>
    </location>
    <ligand>
        <name>substrate</name>
    </ligand>
</feature>
<protein>
    <recommendedName>
        <fullName evidence="2">Putative 4-hydroxy-4-methyl-2-oxoglutarate aldolase</fullName>
    </recommendedName>
    <alternativeName>
        <fullName evidence="3">Regulator of ribonuclease activity homolog</fullName>
    </alternativeName>
    <alternativeName>
        <fullName evidence="4">RraA-like protein</fullName>
    </alternativeName>
</protein>
<feature type="binding site" evidence="5">
    <location>
        <position position="121"/>
    </location>
    <ligand>
        <name>Mg(2+)</name>
        <dbReference type="ChEBI" id="CHEBI:18420"/>
    </ligand>
</feature>
<dbReference type="PANTHER" id="PTHR33254:SF4">
    <property type="entry name" value="4-HYDROXY-4-METHYL-2-OXOGLUTARATE ALDOLASE 3-RELATED"/>
    <property type="match status" value="1"/>
</dbReference>
<dbReference type="EMBL" id="FNSL01000001">
    <property type="protein sequence ID" value="SEB56965.1"/>
    <property type="molecule type" value="Genomic_DNA"/>
</dbReference>
<dbReference type="PANTHER" id="PTHR33254">
    <property type="entry name" value="4-HYDROXY-4-METHYL-2-OXOGLUTARATE ALDOLASE 3-RELATED"/>
    <property type="match status" value="1"/>
</dbReference>
<evidence type="ECO:0000313" key="7">
    <source>
        <dbReference type="Proteomes" id="UP000199064"/>
    </source>
</evidence>
<sequence length="220" mass="23232">MKTDDFATLAARLNSAVLSDVLDDLGLVNQAMRPFVRPLDDSLSVFGRARTGLYMNTYSVKEHGNPYEVEIALVDDLKPGDIAVLACDGPTARIAPWGELLTTASRMRGAVGCVTDGLVRDVRLIRDMQFPVFAGGIGPLDSKGRGKMMAMDVPVNCGGALVNTGDLVFGDVDGVVVIPADVADSVIGAALSKLESESKTRAELLNGALLAEVYARHGVL</sequence>
<dbReference type="Proteomes" id="UP000199064">
    <property type="component" value="Unassembled WGS sequence"/>
</dbReference>
<accession>A0A1H4KFR5</accession>
<evidence type="ECO:0000256" key="1">
    <source>
        <dbReference type="ARBA" id="ARBA00001968"/>
    </source>
</evidence>
<dbReference type="InterPro" id="IPR036704">
    <property type="entry name" value="RraA/RraA-like_sf"/>
</dbReference>
<evidence type="ECO:0000256" key="2">
    <source>
        <dbReference type="ARBA" id="ARBA00016549"/>
    </source>
</evidence>
<dbReference type="Pfam" id="PF03737">
    <property type="entry name" value="RraA-like"/>
    <property type="match status" value="1"/>
</dbReference>
<gene>
    <name evidence="6" type="ORF">SAMN05216452_2190</name>
</gene>
<comment type="cofactor">
    <cofactor evidence="1">
        <name>a divalent metal cation</name>
        <dbReference type="ChEBI" id="CHEBI:60240"/>
    </cofactor>
</comment>
<comment type="cofactor">
    <cofactor evidence="5">
        <name>Mg(2+)</name>
        <dbReference type="ChEBI" id="CHEBI:18420"/>
    </cofactor>
</comment>
<evidence type="ECO:0000256" key="5">
    <source>
        <dbReference type="PIRSR" id="PIRSR605493-1"/>
    </source>
</evidence>
<dbReference type="GO" id="GO:0046872">
    <property type="term" value="F:metal ion binding"/>
    <property type="evidence" value="ECO:0007669"/>
    <property type="project" value="UniProtKB-KW"/>
</dbReference>
<proteinExistence type="predicted"/>
<evidence type="ECO:0000256" key="3">
    <source>
        <dbReference type="ARBA" id="ARBA00029596"/>
    </source>
</evidence>
<keyword evidence="5" id="KW-0479">Metal-binding</keyword>
<dbReference type="AlphaFoldDB" id="A0A1H4KFR5"/>
<dbReference type="Gene3D" id="3.50.30.40">
    <property type="entry name" value="Ribonuclease E inhibitor RraA/RraA-like"/>
    <property type="match status" value="1"/>
</dbReference>
<dbReference type="SUPFAM" id="SSF89562">
    <property type="entry name" value="RraA-like"/>
    <property type="match status" value="1"/>
</dbReference>
<evidence type="ECO:0000256" key="4">
    <source>
        <dbReference type="ARBA" id="ARBA00030169"/>
    </source>
</evidence>
<dbReference type="CDD" id="cd16841">
    <property type="entry name" value="RraA_family"/>
    <property type="match status" value="1"/>
</dbReference>
<evidence type="ECO:0000313" key="6">
    <source>
        <dbReference type="EMBL" id="SEB56965.1"/>
    </source>
</evidence>
<organism evidence="6 7">
    <name type="scientific">Nitratireductor aquibiodomus</name>
    <dbReference type="NCBI Taxonomy" id="204799"/>
    <lineage>
        <taxon>Bacteria</taxon>
        <taxon>Pseudomonadati</taxon>
        <taxon>Pseudomonadota</taxon>
        <taxon>Alphaproteobacteria</taxon>
        <taxon>Hyphomicrobiales</taxon>
        <taxon>Phyllobacteriaceae</taxon>
        <taxon>Nitratireductor</taxon>
    </lineage>
</organism>